<dbReference type="InterPro" id="IPR001967">
    <property type="entry name" value="Peptidase_S11_N"/>
</dbReference>
<keyword evidence="4" id="KW-0133">Cell shape</keyword>
<dbReference type="SUPFAM" id="SSF56601">
    <property type="entry name" value="beta-lactamase/transpeptidase-like"/>
    <property type="match status" value="1"/>
</dbReference>
<accession>U4TRS5</accession>
<feature type="active site" evidence="7">
    <location>
        <position position="131"/>
    </location>
</feature>
<evidence type="ECO:0000256" key="2">
    <source>
        <dbReference type="ARBA" id="ARBA00022729"/>
    </source>
</evidence>
<dbReference type="eggNOG" id="COG1686">
    <property type="taxonomic scope" value="Bacteria"/>
</dbReference>
<feature type="domain" description="Peptidase S11 D-alanyl-D-alanine carboxypeptidase A N-terminal" evidence="11">
    <location>
        <begin position="43"/>
        <end position="289"/>
    </location>
</feature>
<dbReference type="PANTHER" id="PTHR21581:SF11">
    <property type="entry name" value="D-ALANYL-D-ALANINE CARBOXYPEPTIDASE DACA"/>
    <property type="match status" value="1"/>
</dbReference>
<dbReference type="MEROPS" id="S11.006"/>
<reference evidence="13" key="1">
    <citation type="journal article" date="2013" name="Genome Announc.">
        <title>Whole-Genome Sequencing of Lactobacillus shenzhenensis Strain LY-73T.</title>
        <authorList>
            <person name="Lin Z."/>
            <person name="Liu Z."/>
            <person name="Yang R."/>
            <person name="Zou Y."/>
            <person name="Wan D."/>
            <person name="Chen J."/>
            <person name="Guo M."/>
            <person name="Zhao J."/>
            <person name="Fang C."/>
            <person name="Yang R."/>
            <person name="Liu F."/>
        </authorList>
    </citation>
    <scope>NUCLEOTIDE SEQUENCE [LARGE SCALE GENOMIC DNA]</scope>
    <source>
        <strain evidence="13">LY-73</strain>
    </source>
</reference>
<keyword evidence="6" id="KW-0961">Cell wall biogenesis/degradation</keyword>
<dbReference type="Gene3D" id="3.40.710.10">
    <property type="entry name" value="DD-peptidase/beta-lactamase superfamily"/>
    <property type="match status" value="1"/>
</dbReference>
<protein>
    <submittedName>
        <fullName evidence="12">D-alanyl-D-alanine carboxypeptidase (Penicillin-binding protein 5/6)</fullName>
    </submittedName>
</protein>
<feature type="signal peptide" evidence="10">
    <location>
        <begin position="1"/>
        <end position="30"/>
    </location>
</feature>
<dbReference type="GO" id="GO:0009002">
    <property type="term" value="F:serine-type D-Ala-D-Ala carboxypeptidase activity"/>
    <property type="evidence" value="ECO:0007669"/>
    <property type="project" value="InterPro"/>
</dbReference>
<dbReference type="GO" id="GO:0008360">
    <property type="term" value="P:regulation of cell shape"/>
    <property type="evidence" value="ECO:0007669"/>
    <property type="project" value="UniProtKB-KW"/>
</dbReference>
<dbReference type="GO" id="GO:0006508">
    <property type="term" value="P:proteolysis"/>
    <property type="evidence" value="ECO:0007669"/>
    <property type="project" value="InterPro"/>
</dbReference>
<evidence type="ECO:0000313" key="12">
    <source>
        <dbReference type="EMBL" id="ERL64603.1"/>
    </source>
</evidence>
<dbReference type="Pfam" id="PF00768">
    <property type="entry name" value="Peptidase_S11"/>
    <property type="match status" value="1"/>
</dbReference>
<dbReference type="HOGENOM" id="CLU_027070_8_2_9"/>
<keyword evidence="2 10" id="KW-0732">Signal</keyword>
<keyword evidence="12" id="KW-0121">Carboxypeptidase</keyword>
<evidence type="ECO:0000256" key="1">
    <source>
        <dbReference type="ARBA" id="ARBA00007164"/>
    </source>
</evidence>
<dbReference type="Proteomes" id="UP000030647">
    <property type="component" value="Unassembled WGS sequence"/>
</dbReference>
<gene>
    <name evidence="12" type="primary">dacC</name>
    <name evidence="12" type="ORF">L248_0787</name>
</gene>
<feature type="active site" description="Acyl-ester intermediate" evidence="7">
    <location>
        <position position="68"/>
    </location>
</feature>
<evidence type="ECO:0000256" key="4">
    <source>
        <dbReference type="ARBA" id="ARBA00022960"/>
    </source>
</evidence>
<evidence type="ECO:0000313" key="13">
    <source>
        <dbReference type="Proteomes" id="UP000030647"/>
    </source>
</evidence>
<keyword evidence="13" id="KW-1185">Reference proteome</keyword>
<keyword evidence="5" id="KW-0573">Peptidoglycan synthesis</keyword>
<evidence type="ECO:0000256" key="5">
    <source>
        <dbReference type="ARBA" id="ARBA00022984"/>
    </source>
</evidence>
<organism evidence="12 13">
    <name type="scientific">Schleiferilactobacillus shenzhenensis LY-73</name>
    <dbReference type="NCBI Taxonomy" id="1231336"/>
    <lineage>
        <taxon>Bacteria</taxon>
        <taxon>Bacillati</taxon>
        <taxon>Bacillota</taxon>
        <taxon>Bacilli</taxon>
        <taxon>Lactobacillales</taxon>
        <taxon>Lactobacillaceae</taxon>
        <taxon>Schleiferilactobacillus</taxon>
    </lineage>
</organism>
<dbReference type="InterPro" id="IPR012338">
    <property type="entry name" value="Beta-lactam/transpept-like"/>
</dbReference>
<dbReference type="RefSeq" id="WP_022530119.1">
    <property type="nucleotide sequence ID" value="NZ_KI271595.1"/>
</dbReference>
<evidence type="ECO:0000256" key="10">
    <source>
        <dbReference type="SAM" id="SignalP"/>
    </source>
</evidence>
<sequence length="424" mass="45687">MQPRKTTWAGLVLVWLSLLALIFGAPTAQAAVNTNTIPVGGTAGVVFDLTSGKVLAAKDAATPHPLASLTKIVSLYLIRDAVAHGRLSWTDTATPTAAEVKLSKDTNLSNVPLAEKSYTVKELYDAGWIYSANVAVMLLANRLAGSQQAFIKEMQEHLTTLGIRDATLYTTSGLNNSLLPESMRVHGTPADGENKMSAADIGVVVRHLLQTYPDVLQDTQVVHKNFAVTASQTYAMTNWNALLTGNSLAQSDLPVDGLKTGTSDLAGQCLVATMPWQNRRLVSVLLHANGAETDDTKRFVQTAALLRAVNQAWRPVTLNRENTAKQKVKVTDGKQASTTLQLTKSVVGWAYQGQVVTPVRALPKTAALSAPVVKGRPTASTTLTKDTLGYLPQNDSQEISLAPTKSVAKLNFFERFLRWLGQLF</sequence>
<dbReference type="OrthoDB" id="9791132at2"/>
<evidence type="ECO:0000256" key="6">
    <source>
        <dbReference type="ARBA" id="ARBA00023316"/>
    </source>
</evidence>
<comment type="similarity">
    <text evidence="1 9">Belongs to the peptidase S11 family.</text>
</comment>
<dbReference type="AlphaFoldDB" id="U4TRS5"/>
<dbReference type="InterPro" id="IPR018044">
    <property type="entry name" value="Peptidase_S11"/>
</dbReference>
<evidence type="ECO:0000256" key="8">
    <source>
        <dbReference type="PIRSR" id="PIRSR618044-2"/>
    </source>
</evidence>
<evidence type="ECO:0000256" key="9">
    <source>
        <dbReference type="RuleBase" id="RU004016"/>
    </source>
</evidence>
<feature type="active site" description="Proton acceptor" evidence="7">
    <location>
        <position position="71"/>
    </location>
</feature>
<evidence type="ECO:0000256" key="7">
    <source>
        <dbReference type="PIRSR" id="PIRSR618044-1"/>
    </source>
</evidence>
<dbReference type="GO" id="GO:0009252">
    <property type="term" value="P:peptidoglycan biosynthetic process"/>
    <property type="evidence" value="ECO:0007669"/>
    <property type="project" value="UniProtKB-KW"/>
</dbReference>
<keyword evidence="3" id="KW-0378">Hydrolase</keyword>
<evidence type="ECO:0000256" key="3">
    <source>
        <dbReference type="ARBA" id="ARBA00022801"/>
    </source>
</evidence>
<evidence type="ECO:0000259" key="11">
    <source>
        <dbReference type="Pfam" id="PF00768"/>
    </source>
</evidence>
<dbReference type="STRING" id="1231336.L248_0787"/>
<feature type="binding site" evidence="8">
    <location>
        <position position="259"/>
    </location>
    <ligand>
        <name>substrate</name>
    </ligand>
</feature>
<dbReference type="GO" id="GO:0071555">
    <property type="term" value="P:cell wall organization"/>
    <property type="evidence" value="ECO:0007669"/>
    <property type="project" value="UniProtKB-KW"/>
</dbReference>
<dbReference type="PRINTS" id="PR00725">
    <property type="entry name" value="DADACBPTASE1"/>
</dbReference>
<dbReference type="PANTHER" id="PTHR21581">
    <property type="entry name" value="D-ALANYL-D-ALANINE CARBOXYPEPTIDASE"/>
    <property type="match status" value="1"/>
</dbReference>
<proteinExistence type="inferred from homology"/>
<feature type="chain" id="PRO_5004655669" evidence="10">
    <location>
        <begin position="31"/>
        <end position="424"/>
    </location>
</feature>
<dbReference type="EMBL" id="KI271595">
    <property type="protein sequence ID" value="ERL64603.1"/>
    <property type="molecule type" value="Genomic_DNA"/>
</dbReference>
<keyword evidence="12" id="KW-0645">Protease</keyword>
<name>U4TRS5_9LACO</name>